<dbReference type="Pfam" id="PF13676">
    <property type="entry name" value="TIR_2"/>
    <property type="match status" value="1"/>
</dbReference>
<evidence type="ECO:0000313" key="2">
    <source>
        <dbReference type="EMBL" id="HCO22473.1"/>
    </source>
</evidence>
<dbReference type="InterPro" id="IPR035897">
    <property type="entry name" value="Toll_tir_struct_dom_sf"/>
</dbReference>
<feature type="domain" description="TIR" evidence="1">
    <location>
        <begin position="166"/>
        <end position="293"/>
    </location>
</feature>
<dbReference type="Gene3D" id="3.40.50.10140">
    <property type="entry name" value="Toll/interleukin-1 receptor homology (TIR) domain"/>
    <property type="match status" value="1"/>
</dbReference>
<accession>A0A3D3R0W6</accession>
<sequence length="299" mass="33282">MRLKTDEYCESLFADGTEVYAEDGDVFDLIAADHGDILLSEIPIGIQVQLCNRVIGSPRELCTRPTYAIFGNSADHGLFARITTHFFAPIEDSKDAVLRDYFDNAVTAGRLSLSPLQQANRVISLEDSVCDDMAYVSCTITIDDQSVLDAEAFAAEIDARIEGAYEPPSLFLCHASEDKPFVDRLARELDQRALFAWYDKREIFVGDSIVEKINDGLKSSDYLIAVLSPRSVVKPWVVREMSSSLMRQLDNKGIHILPVVVESCDIPPLFVDLKYADFRTSFDGGVRDLVAAIKRARAD</sequence>
<reference evidence="2 3" key="1">
    <citation type="journal article" date="2018" name="Nat. Biotechnol.">
        <title>A standardized bacterial taxonomy based on genome phylogeny substantially revises the tree of life.</title>
        <authorList>
            <person name="Parks D.H."/>
            <person name="Chuvochina M."/>
            <person name="Waite D.W."/>
            <person name="Rinke C."/>
            <person name="Skarshewski A."/>
            <person name="Chaumeil P.A."/>
            <person name="Hugenholtz P."/>
        </authorList>
    </citation>
    <scope>NUCLEOTIDE SEQUENCE [LARGE SCALE GENOMIC DNA]</scope>
    <source>
        <strain evidence="2">UBA9375</strain>
    </source>
</reference>
<dbReference type="EMBL" id="DQAY01000033">
    <property type="protein sequence ID" value="HCO22473.1"/>
    <property type="molecule type" value="Genomic_DNA"/>
</dbReference>
<dbReference type="PROSITE" id="PS50104">
    <property type="entry name" value="TIR"/>
    <property type="match status" value="1"/>
</dbReference>
<name>A0A3D3R0W6_9PLAN</name>
<dbReference type="InterPro" id="IPR000157">
    <property type="entry name" value="TIR_dom"/>
</dbReference>
<dbReference type="AlphaFoldDB" id="A0A3D3R0W6"/>
<comment type="caution">
    <text evidence="2">The sequence shown here is derived from an EMBL/GenBank/DDBJ whole genome shotgun (WGS) entry which is preliminary data.</text>
</comment>
<evidence type="ECO:0000313" key="3">
    <source>
        <dbReference type="Proteomes" id="UP000263642"/>
    </source>
</evidence>
<protein>
    <recommendedName>
        <fullName evidence="1">TIR domain-containing protein</fullName>
    </recommendedName>
</protein>
<dbReference type="SUPFAM" id="SSF52200">
    <property type="entry name" value="Toll/Interleukin receptor TIR domain"/>
    <property type="match status" value="1"/>
</dbReference>
<dbReference type="GO" id="GO:0007165">
    <property type="term" value="P:signal transduction"/>
    <property type="evidence" value="ECO:0007669"/>
    <property type="project" value="InterPro"/>
</dbReference>
<dbReference type="SMART" id="SM00255">
    <property type="entry name" value="TIR"/>
    <property type="match status" value="1"/>
</dbReference>
<proteinExistence type="predicted"/>
<dbReference type="Proteomes" id="UP000263642">
    <property type="component" value="Unassembled WGS sequence"/>
</dbReference>
<evidence type="ECO:0000259" key="1">
    <source>
        <dbReference type="PROSITE" id="PS50104"/>
    </source>
</evidence>
<gene>
    <name evidence="2" type="ORF">DIT97_05195</name>
</gene>
<organism evidence="2 3">
    <name type="scientific">Gimesia maris</name>
    <dbReference type="NCBI Taxonomy" id="122"/>
    <lineage>
        <taxon>Bacteria</taxon>
        <taxon>Pseudomonadati</taxon>
        <taxon>Planctomycetota</taxon>
        <taxon>Planctomycetia</taxon>
        <taxon>Planctomycetales</taxon>
        <taxon>Planctomycetaceae</taxon>
        <taxon>Gimesia</taxon>
    </lineage>
</organism>